<comment type="caution">
    <text evidence="4">The sequence shown here is derived from an EMBL/GenBank/DDBJ whole genome shotgun (WGS) entry which is preliminary data.</text>
</comment>
<evidence type="ECO:0000256" key="2">
    <source>
        <dbReference type="ARBA" id="ARBA00023002"/>
    </source>
</evidence>
<evidence type="ECO:0000259" key="3">
    <source>
        <dbReference type="PROSITE" id="PS51176"/>
    </source>
</evidence>
<keyword evidence="5" id="KW-1185">Reference proteome</keyword>
<dbReference type="AlphaFoldDB" id="A0A849ACY9"/>
<dbReference type="InterPro" id="IPR003099">
    <property type="entry name" value="Prephen_DH"/>
</dbReference>
<dbReference type="PANTHER" id="PTHR21363:SF0">
    <property type="entry name" value="PREPHENATE DEHYDROGENASE [NADP(+)]"/>
    <property type="match status" value="1"/>
</dbReference>
<accession>A0A849ACY9</accession>
<dbReference type="GO" id="GO:0004665">
    <property type="term" value="F:prephenate dehydrogenase (NADP+) activity"/>
    <property type="evidence" value="ECO:0007669"/>
    <property type="project" value="InterPro"/>
</dbReference>
<dbReference type="InterPro" id="IPR046825">
    <property type="entry name" value="PDH_C"/>
</dbReference>
<dbReference type="Pfam" id="PF02153">
    <property type="entry name" value="PDH_N"/>
    <property type="match status" value="1"/>
</dbReference>
<dbReference type="Proteomes" id="UP000562984">
    <property type="component" value="Unassembled WGS sequence"/>
</dbReference>
<dbReference type="SUPFAM" id="SSF48179">
    <property type="entry name" value="6-phosphogluconate dehydrogenase C-terminal domain-like"/>
    <property type="match status" value="1"/>
</dbReference>
<organism evidence="4 5">
    <name type="scientific">Nakamurella aerolata</name>
    <dbReference type="NCBI Taxonomy" id="1656892"/>
    <lineage>
        <taxon>Bacteria</taxon>
        <taxon>Bacillati</taxon>
        <taxon>Actinomycetota</taxon>
        <taxon>Actinomycetes</taxon>
        <taxon>Nakamurellales</taxon>
        <taxon>Nakamurellaceae</taxon>
        <taxon>Nakamurella</taxon>
    </lineage>
</organism>
<dbReference type="GO" id="GO:0070403">
    <property type="term" value="F:NAD+ binding"/>
    <property type="evidence" value="ECO:0007669"/>
    <property type="project" value="InterPro"/>
</dbReference>
<comment type="similarity">
    <text evidence="1">Belongs to the prephenate/arogenate dehydrogenase family.</text>
</comment>
<dbReference type="InterPro" id="IPR046826">
    <property type="entry name" value="PDH_N"/>
</dbReference>
<feature type="domain" description="Prephenate/arogenate dehydrogenase" evidence="3">
    <location>
        <begin position="13"/>
        <end position="296"/>
    </location>
</feature>
<dbReference type="InterPro" id="IPR050812">
    <property type="entry name" value="Preph/Arog_dehydrog"/>
</dbReference>
<dbReference type="EMBL" id="JABEND010000016">
    <property type="protein sequence ID" value="NNG37603.1"/>
    <property type="molecule type" value="Genomic_DNA"/>
</dbReference>
<dbReference type="Pfam" id="PF20463">
    <property type="entry name" value="PDH_C"/>
    <property type="match status" value="1"/>
</dbReference>
<evidence type="ECO:0000256" key="1">
    <source>
        <dbReference type="ARBA" id="ARBA00007964"/>
    </source>
</evidence>
<dbReference type="GO" id="GO:0008977">
    <property type="term" value="F:prephenate dehydrogenase (NAD+) activity"/>
    <property type="evidence" value="ECO:0007669"/>
    <property type="project" value="UniProtKB-EC"/>
</dbReference>
<dbReference type="Gene3D" id="1.10.3660.10">
    <property type="entry name" value="6-phosphogluconate dehydrogenase C-terminal like domain"/>
    <property type="match status" value="1"/>
</dbReference>
<dbReference type="Gene3D" id="3.40.50.720">
    <property type="entry name" value="NAD(P)-binding Rossmann-like Domain"/>
    <property type="match status" value="1"/>
</dbReference>
<dbReference type="PANTHER" id="PTHR21363">
    <property type="entry name" value="PREPHENATE DEHYDROGENASE"/>
    <property type="match status" value="1"/>
</dbReference>
<keyword evidence="2 4" id="KW-0560">Oxidoreductase</keyword>
<proteinExistence type="inferred from homology"/>
<protein>
    <submittedName>
        <fullName evidence="4">Prephenate dehydrogenase</fullName>
        <ecNumber evidence="4">1.3.1.12</ecNumber>
    </submittedName>
</protein>
<dbReference type="GO" id="GO:0006571">
    <property type="term" value="P:tyrosine biosynthetic process"/>
    <property type="evidence" value="ECO:0007669"/>
    <property type="project" value="InterPro"/>
</dbReference>
<name>A0A849ACY9_9ACTN</name>
<gene>
    <name evidence="4" type="ORF">HKD39_18235</name>
</gene>
<evidence type="ECO:0000313" key="4">
    <source>
        <dbReference type="EMBL" id="NNG37603.1"/>
    </source>
</evidence>
<dbReference type="PROSITE" id="PS51176">
    <property type="entry name" value="PDH_ADH"/>
    <property type="match status" value="1"/>
</dbReference>
<dbReference type="NCBIfam" id="NF005108">
    <property type="entry name" value="PRK06545.1-6"/>
    <property type="match status" value="1"/>
</dbReference>
<dbReference type="InterPro" id="IPR008927">
    <property type="entry name" value="6-PGluconate_DH-like_C_sf"/>
</dbReference>
<sequence length="343" mass="35455">MTVPPPAAEAPRRAVCILGLGLIGGSLGRALLPTRQVGGWSPGEDSRRLAAAAGFAVADDLPGALRWADERDAIVVLAAELTAFTELLRGIARYAPHSLLTDVGSVKTMVSQQVSTITPQARYVGGHPMAGTAESGFGAGSAELFRGRTWVTTLAEHTDPLAWAEVAAMAIDTGARVVPTTDREHDAAVARISHLPHLMALTLAQAGEQGGPLALRLAAGSFADGTRVAATRPELIRAMCENNIEALVNALDDALAMLGVGRASLASTRSIATAATLGHQARLQFERQRDRRDSGGTLLTLTDPTVDQLLDVGASGGDVVGVGLGQGGSPIEVRAELPENPAP</sequence>
<dbReference type="EC" id="1.3.1.12" evidence="4"/>
<dbReference type="InterPro" id="IPR036291">
    <property type="entry name" value="NAD(P)-bd_dom_sf"/>
</dbReference>
<evidence type="ECO:0000313" key="5">
    <source>
        <dbReference type="Proteomes" id="UP000562984"/>
    </source>
</evidence>
<dbReference type="SUPFAM" id="SSF51735">
    <property type="entry name" value="NAD(P)-binding Rossmann-fold domains"/>
    <property type="match status" value="1"/>
</dbReference>
<reference evidence="4 5" key="1">
    <citation type="submission" date="2020-05" db="EMBL/GenBank/DDBJ databases">
        <title>Nakamurella sp. DB0629 isolated from air conditioner.</title>
        <authorList>
            <person name="Kim D.H."/>
            <person name="Kim D.-U."/>
        </authorList>
    </citation>
    <scope>NUCLEOTIDE SEQUENCE [LARGE SCALE GENOMIC DNA]</scope>
    <source>
        <strain evidence="4 5">DB0629</strain>
    </source>
</reference>